<dbReference type="PANTHER" id="PTHR30069:SF53">
    <property type="entry name" value="COLICIN I RECEPTOR-RELATED"/>
    <property type="match status" value="1"/>
</dbReference>
<dbReference type="SUPFAM" id="SSF56935">
    <property type="entry name" value="Porins"/>
    <property type="match status" value="1"/>
</dbReference>
<comment type="similarity">
    <text evidence="10 11">Belongs to the TonB-dependent receptor family.</text>
</comment>
<evidence type="ECO:0000256" key="12">
    <source>
        <dbReference type="SAM" id="SignalP"/>
    </source>
</evidence>
<dbReference type="PANTHER" id="PTHR30069">
    <property type="entry name" value="TONB-DEPENDENT OUTER MEMBRANE RECEPTOR"/>
    <property type="match status" value="1"/>
</dbReference>
<dbReference type="InterPro" id="IPR012910">
    <property type="entry name" value="Plug_dom"/>
</dbReference>
<comment type="subcellular location">
    <subcellularLocation>
        <location evidence="1 10">Cell outer membrane</location>
        <topology evidence="1 10">Multi-pass membrane protein</topology>
    </subcellularLocation>
</comment>
<dbReference type="InterPro" id="IPR037066">
    <property type="entry name" value="Plug_dom_sf"/>
</dbReference>
<keyword evidence="9 10" id="KW-0998">Cell outer membrane</keyword>
<feature type="chain" id="PRO_5011571314" evidence="12">
    <location>
        <begin position="32"/>
        <end position="454"/>
    </location>
</feature>
<keyword evidence="6" id="KW-0406">Ion transport</keyword>
<evidence type="ECO:0000256" key="2">
    <source>
        <dbReference type="ARBA" id="ARBA00022448"/>
    </source>
</evidence>
<evidence type="ECO:0000256" key="10">
    <source>
        <dbReference type="PROSITE-ProRule" id="PRU01360"/>
    </source>
</evidence>
<name>A0A1H9CU88_9GAMM</name>
<evidence type="ECO:0000256" key="11">
    <source>
        <dbReference type="RuleBase" id="RU003357"/>
    </source>
</evidence>
<dbReference type="PROSITE" id="PS52016">
    <property type="entry name" value="TONB_DEPENDENT_REC_3"/>
    <property type="match status" value="1"/>
</dbReference>
<dbReference type="AlphaFoldDB" id="A0A1H9CU88"/>
<dbReference type="Proteomes" id="UP000199496">
    <property type="component" value="Unassembled WGS sequence"/>
</dbReference>
<keyword evidence="7 11" id="KW-0798">TonB box</keyword>
<keyword evidence="16" id="KW-1185">Reference proteome</keyword>
<evidence type="ECO:0000256" key="9">
    <source>
        <dbReference type="ARBA" id="ARBA00023237"/>
    </source>
</evidence>
<evidence type="ECO:0000313" key="15">
    <source>
        <dbReference type="EMBL" id="SEQ04745.1"/>
    </source>
</evidence>
<evidence type="ECO:0000259" key="13">
    <source>
        <dbReference type="Pfam" id="PF00593"/>
    </source>
</evidence>
<dbReference type="GO" id="GO:0009279">
    <property type="term" value="C:cell outer membrane"/>
    <property type="evidence" value="ECO:0007669"/>
    <property type="project" value="UniProtKB-SubCell"/>
</dbReference>
<evidence type="ECO:0000256" key="8">
    <source>
        <dbReference type="ARBA" id="ARBA00023136"/>
    </source>
</evidence>
<dbReference type="InterPro" id="IPR000531">
    <property type="entry name" value="Beta-barrel_TonB"/>
</dbReference>
<feature type="domain" description="TonB-dependent receptor plug" evidence="14">
    <location>
        <begin position="53"/>
        <end position="167"/>
    </location>
</feature>
<dbReference type="EMBL" id="FOFO01000015">
    <property type="protein sequence ID" value="SEQ04745.1"/>
    <property type="molecule type" value="Genomic_DNA"/>
</dbReference>
<keyword evidence="15" id="KW-0675">Receptor</keyword>
<protein>
    <submittedName>
        <fullName evidence="15">Outer membrane receptor for ferrienterochelin and colicins</fullName>
    </submittedName>
</protein>
<feature type="signal peptide" evidence="12">
    <location>
        <begin position="1"/>
        <end position="31"/>
    </location>
</feature>
<evidence type="ECO:0000313" key="16">
    <source>
        <dbReference type="Proteomes" id="UP000199496"/>
    </source>
</evidence>
<evidence type="ECO:0000256" key="3">
    <source>
        <dbReference type="ARBA" id="ARBA00022452"/>
    </source>
</evidence>
<keyword evidence="2 10" id="KW-0813">Transport</keyword>
<keyword evidence="5 12" id="KW-0732">Signal</keyword>
<keyword evidence="4 10" id="KW-0812">Transmembrane</keyword>
<dbReference type="Pfam" id="PF07715">
    <property type="entry name" value="Plug"/>
    <property type="match status" value="1"/>
</dbReference>
<organism evidence="15 16">
    <name type="scientific">Ectothiorhodospira magna</name>
    <dbReference type="NCBI Taxonomy" id="867345"/>
    <lineage>
        <taxon>Bacteria</taxon>
        <taxon>Pseudomonadati</taxon>
        <taxon>Pseudomonadota</taxon>
        <taxon>Gammaproteobacteria</taxon>
        <taxon>Chromatiales</taxon>
        <taxon>Ectothiorhodospiraceae</taxon>
        <taxon>Ectothiorhodospira</taxon>
    </lineage>
</organism>
<dbReference type="InterPro" id="IPR039426">
    <property type="entry name" value="TonB-dep_rcpt-like"/>
</dbReference>
<dbReference type="STRING" id="867345.SAMN05421693_11522"/>
<dbReference type="GO" id="GO:0015344">
    <property type="term" value="F:siderophore uptake transmembrane transporter activity"/>
    <property type="evidence" value="ECO:0007669"/>
    <property type="project" value="TreeGrafter"/>
</dbReference>
<reference evidence="15 16" key="1">
    <citation type="submission" date="2016-10" db="EMBL/GenBank/DDBJ databases">
        <authorList>
            <person name="de Groot N.N."/>
        </authorList>
    </citation>
    <scope>NUCLEOTIDE SEQUENCE [LARGE SCALE GENOMIC DNA]</scope>
    <source>
        <strain evidence="15 16">B7-7</strain>
    </source>
</reference>
<accession>A0A1H9CU88</accession>
<dbReference type="Gene3D" id="2.170.130.10">
    <property type="entry name" value="TonB-dependent receptor, plug domain"/>
    <property type="match status" value="1"/>
</dbReference>
<evidence type="ECO:0000256" key="5">
    <source>
        <dbReference type="ARBA" id="ARBA00022729"/>
    </source>
</evidence>
<dbReference type="Gene3D" id="2.40.170.20">
    <property type="entry name" value="TonB-dependent receptor, beta-barrel domain"/>
    <property type="match status" value="1"/>
</dbReference>
<evidence type="ECO:0000256" key="1">
    <source>
        <dbReference type="ARBA" id="ARBA00004571"/>
    </source>
</evidence>
<dbReference type="GO" id="GO:0044718">
    <property type="term" value="P:siderophore transmembrane transport"/>
    <property type="evidence" value="ECO:0007669"/>
    <property type="project" value="TreeGrafter"/>
</dbReference>
<evidence type="ECO:0000259" key="14">
    <source>
        <dbReference type="Pfam" id="PF07715"/>
    </source>
</evidence>
<dbReference type="Pfam" id="PF00593">
    <property type="entry name" value="TonB_dep_Rec_b-barrel"/>
    <property type="match status" value="1"/>
</dbReference>
<dbReference type="CDD" id="cd01347">
    <property type="entry name" value="ligand_gated_channel"/>
    <property type="match status" value="1"/>
</dbReference>
<evidence type="ECO:0000256" key="4">
    <source>
        <dbReference type="ARBA" id="ARBA00022692"/>
    </source>
</evidence>
<keyword evidence="8 10" id="KW-0472">Membrane</keyword>
<evidence type="ECO:0000256" key="7">
    <source>
        <dbReference type="ARBA" id="ARBA00023077"/>
    </source>
</evidence>
<keyword evidence="3 10" id="KW-1134">Transmembrane beta strand</keyword>
<sequence length="454" mass="49195">MPHVRRMPNRLRLTALATGVSFALASPAALAQQAVEMPAMVVTAGGFQQEIVNAPASITVVTREELEQKQITNIADALRGIEGVDINGLDARSNKTGNRTISLRGLPSEYTLVLIDGRRQNVPGTVAPNAFVDSASVFFPPVAAIERIEVIRGPMSTLYGADALGGVVNIITRKPGEHWGGSASLSSTFQSDAEFGGNTTLEAYAAGPLVEDRLSLQVYGRLYERAESRITWPGQNESLVDNRTMGQNPAGANVETFGGRLTLTPNVDNDISLGVDITRQTYNNDRGQLGRIRQNNAGAFRDGYDKELGFERDQVYLAHTGRYEIGILESALTYNRTETTGRTIPENAVGSASPGLVVGADRKLESETTILDTKLITFVGDHTLSLGAQYIDARMEDGIPQSTFKNRQWGVFVEDEWAMTQQFALTGGLRYDNHDAFGGQVTPRLYGVWNASPA</sequence>
<dbReference type="InterPro" id="IPR036942">
    <property type="entry name" value="Beta-barrel_TonB_sf"/>
</dbReference>
<evidence type="ECO:0000256" key="6">
    <source>
        <dbReference type="ARBA" id="ARBA00023065"/>
    </source>
</evidence>
<gene>
    <name evidence="15" type="ORF">SAMN05421693_11522</name>
</gene>
<feature type="domain" description="TonB-dependent receptor-like beta-barrel" evidence="13">
    <location>
        <begin position="258"/>
        <end position="453"/>
    </location>
</feature>
<proteinExistence type="inferred from homology"/>